<keyword evidence="3" id="KW-0539">Nucleus</keyword>
<protein>
    <submittedName>
        <fullName evidence="6">RFA2A</fullName>
    </submittedName>
</protein>
<dbReference type="Gene3D" id="2.40.50.140">
    <property type="entry name" value="Nucleic acid-binding proteins"/>
    <property type="match status" value="1"/>
</dbReference>
<sequence>MNSTFLEEGGFTTNHSQPERSAVKKSVRRLTARQIAEVSNSSLDGQDVSAVRLVAVVASRKQSNTGVSLRLFDTTGEIQCNFWPNGAHDEAAMNSIEENELVSICGTYRTFNERASVIVTSVSKADGSELIYHLTGCLYEKQVLLNKIAPETGSRKTRKSGAVDDAILKLVRENESSQGIHIDTIVAMLGSEYDTVEIKEGVERLCKNCHLYHVENGNYRSG</sequence>
<evidence type="ECO:0000313" key="6">
    <source>
        <dbReference type="EMBL" id="ORD94281.1"/>
    </source>
</evidence>
<dbReference type="InterPro" id="IPR040260">
    <property type="entry name" value="RFA2-like"/>
</dbReference>
<dbReference type="Pfam" id="PF01336">
    <property type="entry name" value="tRNA_anti-codon"/>
    <property type="match status" value="1"/>
</dbReference>
<dbReference type="PANTHER" id="PTHR13989:SF16">
    <property type="entry name" value="REPLICATION PROTEIN A2"/>
    <property type="match status" value="1"/>
</dbReference>
<dbReference type="VEuPathDB" id="MicrosporidiaDB:ECANGB1_933"/>
<dbReference type="InterPro" id="IPR036388">
    <property type="entry name" value="WH-like_DNA-bd_sf"/>
</dbReference>
<evidence type="ECO:0000256" key="3">
    <source>
        <dbReference type="ARBA" id="ARBA00023242"/>
    </source>
</evidence>
<dbReference type="Proteomes" id="UP000192639">
    <property type="component" value="Unassembled WGS sequence"/>
</dbReference>
<dbReference type="GO" id="GO:0003677">
    <property type="term" value="F:DNA binding"/>
    <property type="evidence" value="ECO:0007669"/>
    <property type="project" value="UniProtKB-KW"/>
</dbReference>
<name>A0A1Y1S7W8_9MICR</name>
<dbReference type="InterPro" id="IPR012340">
    <property type="entry name" value="NA-bd_OB-fold"/>
</dbReference>
<evidence type="ECO:0000313" key="7">
    <source>
        <dbReference type="Proteomes" id="UP000192639"/>
    </source>
</evidence>
<dbReference type="SUPFAM" id="SSF50249">
    <property type="entry name" value="Nucleic acid-binding proteins"/>
    <property type="match status" value="1"/>
</dbReference>
<feature type="region of interest" description="Disordered" evidence="4">
    <location>
        <begin position="1"/>
        <end position="23"/>
    </location>
</feature>
<dbReference type="EMBL" id="LWDP01000026">
    <property type="protein sequence ID" value="ORD94281.1"/>
    <property type="molecule type" value="Genomic_DNA"/>
</dbReference>
<comment type="subcellular location">
    <subcellularLocation>
        <location evidence="1">Nucleus</location>
    </subcellularLocation>
</comment>
<proteinExistence type="predicted"/>
<keyword evidence="7" id="KW-1185">Reference proteome</keyword>
<evidence type="ECO:0000256" key="2">
    <source>
        <dbReference type="ARBA" id="ARBA00023125"/>
    </source>
</evidence>
<organism evidence="6 7">
    <name type="scientific">Enterospora canceri</name>
    <dbReference type="NCBI Taxonomy" id="1081671"/>
    <lineage>
        <taxon>Eukaryota</taxon>
        <taxon>Fungi</taxon>
        <taxon>Fungi incertae sedis</taxon>
        <taxon>Microsporidia</taxon>
        <taxon>Enterocytozoonidae</taxon>
        <taxon>Enterospora</taxon>
    </lineage>
</organism>
<dbReference type="Gene3D" id="1.10.10.10">
    <property type="entry name" value="Winged helix-like DNA-binding domain superfamily/Winged helix DNA-binding domain"/>
    <property type="match status" value="1"/>
</dbReference>
<feature type="compositionally biased region" description="Polar residues" evidence="4">
    <location>
        <begin position="1"/>
        <end position="16"/>
    </location>
</feature>
<accession>A0A1Y1S7W8</accession>
<dbReference type="InterPro" id="IPR004365">
    <property type="entry name" value="NA-bd_OB_tRNA"/>
</dbReference>
<reference evidence="6 7" key="1">
    <citation type="journal article" date="2017" name="Environ. Microbiol.">
        <title>Decay of the glycolytic pathway and adaptation to intranuclear parasitism within Enterocytozoonidae microsporidia.</title>
        <authorList>
            <person name="Wiredu Boakye D."/>
            <person name="Jaroenlak P."/>
            <person name="Prachumwat A."/>
            <person name="Williams T.A."/>
            <person name="Bateman K.S."/>
            <person name="Itsathitphaisarn O."/>
            <person name="Sritunyalucksana K."/>
            <person name="Paszkiewicz K.H."/>
            <person name="Moore K.A."/>
            <person name="Stentiford G.D."/>
            <person name="Williams B.A."/>
        </authorList>
    </citation>
    <scope>NUCLEOTIDE SEQUENCE [LARGE SCALE GENOMIC DNA]</scope>
    <source>
        <strain evidence="6 7">GB1</strain>
    </source>
</reference>
<evidence type="ECO:0000259" key="5">
    <source>
        <dbReference type="Pfam" id="PF01336"/>
    </source>
</evidence>
<keyword evidence="2" id="KW-0238">DNA-binding</keyword>
<evidence type="ECO:0000256" key="1">
    <source>
        <dbReference type="ARBA" id="ARBA00004123"/>
    </source>
</evidence>
<dbReference type="GO" id="GO:0005634">
    <property type="term" value="C:nucleus"/>
    <property type="evidence" value="ECO:0007669"/>
    <property type="project" value="UniProtKB-SubCell"/>
</dbReference>
<feature type="domain" description="OB" evidence="5">
    <location>
        <begin position="51"/>
        <end position="123"/>
    </location>
</feature>
<dbReference type="AlphaFoldDB" id="A0A1Y1S7W8"/>
<dbReference type="PANTHER" id="PTHR13989">
    <property type="entry name" value="REPLICATION PROTEIN A-RELATED"/>
    <property type="match status" value="1"/>
</dbReference>
<gene>
    <name evidence="6" type="primary">RFA2A</name>
    <name evidence="6" type="ORF">ECANGB1_933</name>
</gene>
<comment type="caution">
    <text evidence="6">The sequence shown here is derived from an EMBL/GenBank/DDBJ whole genome shotgun (WGS) entry which is preliminary data.</text>
</comment>
<dbReference type="OrthoDB" id="25571at2759"/>
<evidence type="ECO:0000256" key="4">
    <source>
        <dbReference type="SAM" id="MobiDB-lite"/>
    </source>
</evidence>